<dbReference type="PRINTS" id="PR00501">
    <property type="entry name" value="KELCHREPEAT"/>
</dbReference>
<dbReference type="Pfam" id="PF01344">
    <property type="entry name" value="Kelch_1"/>
    <property type="match status" value="3"/>
</dbReference>
<dbReference type="Gene3D" id="2.120.10.80">
    <property type="entry name" value="Kelch-type beta propeller"/>
    <property type="match status" value="2"/>
</dbReference>
<dbReference type="AlphaFoldDB" id="A0A8C2BQ36"/>
<dbReference type="SMART" id="SM00612">
    <property type="entry name" value="Kelch"/>
    <property type="match status" value="4"/>
</dbReference>
<evidence type="ECO:0000313" key="4">
    <source>
        <dbReference type="Proteomes" id="UP000694700"/>
    </source>
</evidence>
<evidence type="ECO:0000313" key="3">
    <source>
        <dbReference type="Ensembl" id="ENSCCRP00015122803.1"/>
    </source>
</evidence>
<dbReference type="InterPro" id="IPR015915">
    <property type="entry name" value="Kelch-typ_b-propeller"/>
</dbReference>
<dbReference type="Proteomes" id="UP000694700">
    <property type="component" value="Unplaced"/>
</dbReference>
<sequence>MTVPSAHEFHWQSLACLSSGRVYHSLADVGGQLYMVGGCDASGRPTSALDLYSPEVDRWLSLPPMPTPRAGAAVAVLGKQLLVVGGMGKDQRPLKAVEVYSTEEGKWRKRCSLREASMGLSVTVRGRKTLFYNPFYISYKYSLMHLQYEAFNCGRQCKRLVKAFEVFDMESRTWSSLPSLPCKRSYSGVLWDSAGHLCWLGGLRQGGIHQSSKFTKNVNIFDTNQGKLDTVPLKTKRADFAAAIVRGRMIMAGGLGHQPSVLDTVEAFHPEKRKWERLSPMVTPRCSATSIVIRDRLLVVGGVNQVPSSAHEILYVKEEEIL</sequence>
<name>A0A8C2BQ36_CYPCA</name>
<dbReference type="InterPro" id="IPR011043">
    <property type="entry name" value="Gal_Oxase/kelch_b-propeller"/>
</dbReference>
<dbReference type="InterPro" id="IPR051746">
    <property type="entry name" value="Kelch_domain_containing_8"/>
</dbReference>
<organism evidence="3 4">
    <name type="scientific">Cyprinus carpio</name>
    <name type="common">Common carp</name>
    <dbReference type="NCBI Taxonomy" id="7962"/>
    <lineage>
        <taxon>Eukaryota</taxon>
        <taxon>Metazoa</taxon>
        <taxon>Chordata</taxon>
        <taxon>Craniata</taxon>
        <taxon>Vertebrata</taxon>
        <taxon>Euteleostomi</taxon>
        <taxon>Actinopterygii</taxon>
        <taxon>Neopterygii</taxon>
        <taxon>Teleostei</taxon>
        <taxon>Ostariophysi</taxon>
        <taxon>Cypriniformes</taxon>
        <taxon>Cyprinidae</taxon>
        <taxon>Cyprininae</taxon>
        <taxon>Cyprinus</taxon>
    </lineage>
</organism>
<reference evidence="3" key="1">
    <citation type="submission" date="2025-08" db="UniProtKB">
        <authorList>
            <consortium name="Ensembl"/>
        </authorList>
    </citation>
    <scope>IDENTIFICATION</scope>
</reference>
<dbReference type="InterPro" id="IPR006652">
    <property type="entry name" value="Kelch_1"/>
</dbReference>
<protein>
    <submittedName>
        <fullName evidence="3">Kelch domain containing 8A</fullName>
    </submittedName>
</protein>
<keyword evidence="2" id="KW-0677">Repeat</keyword>
<dbReference type="SUPFAM" id="SSF50965">
    <property type="entry name" value="Galactose oxidase, central domain"/>
    <property type="match status" value="1"/>
</dbReference>
<accession>A0A8C2BQ36</accession>
<evidence type="ECO:0000256" key="2">
    <source>
        <dbReference type="ARBA" id="ARBA00022737"/>
    </source>
</evidence>
<proteinExistence type="predicted"/>
<keyword evidence="1" id="KW-0880">Kelch repeat</keyword>
<dbReference type="PANTHER" id="PTHR46260">
    <property type="entry name" value="RING-TYPE DOMAIN-CONTAINING PROTEIN"/>
    <property type="match status" value="1"/>
</dbReference>
<dbReference type="PANTHER" id="PTHR46260:SF1">
    <property type="entry name" value="KELCH DOMAIN-CONTAINING PROTEIN 8A"/>
    <property type="match status" value="1"/>
</dbReference>
<evidence type="ECO:0000256" key="1">
    <source>
        <dbReference type="ARBA" id="ARBA00022441"/>
    </source>
</evidence>
<dbReference type="Ensembl" id="ENSCCRT00015126696.1">
    <property type="protein sequence ID" value="ENSCCRP00015122803.1"/>
    <property type="gene ID" value="ENSCCRG00015048233.1"/>
</dbReference>